<comment type="caution">
    <text evidence="1">The sequence shown here is derived from an EMBL/GenBank/DDBJ whole genome shotgun (WGS) entry which is preliminary data.</text>
</comment>
<name>A0A9D2F2G0_9FIRM</name>
<dbReference type="InterPro" id="IPR052913">
    <property type="entry name" value="Glycopeptide_resist_protein"/>
</dbReference>
<proteinExistence type="predicted"/>
<dbReference type="EMBL" id="DXBO01000035">
    <property type="protein sequence ID" value="HIZ47650.1"/>
    <property type="molecule type" value="Genomic_DNA"/>
</dbReference>
<evidence type="ECO:0000313" key="1">
    <source>
        <dbReference type="EMBL" id="HIZ47650.1"/>
    </source>
</evidence>
<organism evidence="1 2">
    <name type="scientific">Candidatus Gemmiger excrementavium</name>
    <dbReference type="NCBI Taxonomy" id="2838608"/>
    <lineage>
        <taxon>Bacteria</taxon>
        <taxon>Bacillati</taxon>
        <taxon>Bacillota</taxon>
        <taxon>Clostridia</taxon>
        <taxon>Eubacteriales</taxon>
        <taxon>Gemmiger</taxon>
    </lineage>
</organism>
<dbReference type="AlphaFoldDB" id="A0A9D2F2G0"/>
<accession>A0A9D2F2G0</accession>
<evidence type="ECO:0000313" key="2">
    <source>
        <dbReference type="Proteomes" id="UP000824031"/>
    </source>
</evidence>
<dbReference type="InterPro" id="IPR007391">
    <property type="entry name" value="Vancomycin_resist_VanW"/>
</dbReference>
<dbReference type="PANTHER" id="PTHR35788">
    <property type="entry name" value="EXPORTED PROTEIN-RELATED"/>
    <property type="match status" value="1"/>
</dbReference>
<reference evidence="1" key="2">
    <citation type="submission" date="2021-04" db="EMBL/GenBank/DDBJ databases">
        <authorList>
            <person name="Gilroy R."/>
        </authorList>
    </citation>
    <scope>NUCLEOTIDE SEQUENCE</scope>
    <source>
        <strain evidence="1">3436</strain>
    </source>
</reference>
<protein>
    <submittedName>
        <fullName evidence="1">VanW family protein</fullName>
    </submittedName>
</protein>
<reference evidence="1" key="1">
    <citation type="journal article" date="2021" name="PeerJ">
        <title>Extensive microbial diversity within the chicken gut microbiome revealed by metagenomics and culture.</title>
        <authorList>
            <person name="Gilroy R."/>
            <person name="Ravi A."/>
            <person name="Getino M."/>
            <person name="Pursley I."/>
            <person name="Horton D.L."/>
            <person name="Alikhan N.F."/>
            <person name="Baker D."/>
            <person name="Gharbi K."/>
            <person name="Hall N."/>
            <person name="Watson M."/>
            <person name="Adriaenssens E.M."/>
            <person name="Foster-Nyarko E."/>
            <person name="Jarju S."/>
            <person name="Secka A."/>
            <person name="Antonio M."/>
            <person name="Oren A."/>
            <person name="Chaudhuri R.R."/>
            <person name="La Ragione R."/>
            <person name="Hildebrand F."/>
            <person name="Pallen M.J."/>
        </authorList>
    </citation>
    <scope>NUCLEOTIDE SEQUENCE</scope>
    <source>
        <strain evidence="1">3436</strain>
    </source>
</reference>
<sequence length="277" mass="32099">MPEKQRKLFCEINPFCYALSTYKEIAKRSLKNLTGHVDFATTQQAEPLPCLVYEHKLHMIRRAPGVNLQHQLNKADNIALAAKRMDGLVLHPGQTFSFWQRVGMVTRWKGYKEGRVIMQNRLTADIGGGLCNLSHALHLLVLHSPLEVTEFHSHSDALAPDEGPRVPFSAGTSICYNYLDFRFCNTTGQDVQLRVWCEGEELITQLRSRQPFPWRYEIVEEDHHFRREADAWYRVSKIYRNVIEAATGRVVRKDLVLDNHSKVMFDEKLIPQELIRE</sequence>
<dbReference type="Proteomes" id="UP000824031">
    <property type="component" value="Unassembled WGS sequence"/>
</dbReference>
<dbReference type="Pfam" id="PF04294">
    <property type="entry name" value="VanW"/>
    <property type="match status" value="1"/>
</dbReference>
<gene>
    <name evidence="1" type="ORF">H9810_02890</name>
</gene>
<dbReference type="PANTHER" id="PTHR35788:SF1">
    <property type="entry name" value="EXPORTED PROTEIN"/>
    <property type="match status" value="1"/>
</dbReference>